<evidence type="ECO:0000256" key="1">
    <source>
        <dbReference type="ARBA" id="ARBA00022801"/>
    </source>
</evidence>
<dbReference type="InterPro" id="IPR029070">
    <property type="entry name" value="Chitinase_insertion_sf"/>
</dbReference>
<dbReference type="InterPro" id="IPR018392">
    <property type="entry name" value="LysM"/>
</dbReference>
<evidence type="ECO:0000313" key="5">
    <source>
        <dbReference type="EMBL" id="MDC3417362.1"/>
    </source>
</evidence>
<dbReference type="SUPFAM" id="SSF51445">
    <property type="entry name" value="(Trans)glycosidases"/>
    <property type="match status" value="1"/>
</dbReference>
<feature type="domain" description="LysM" evidence="3">
    <location>
        <begin position="53"/>
        <end position="97"/>
    </location>
</feature>
<dbReference type="InterPro" id="IPR041704">
    <property type="entry name" value="CFLE_GH18"/>
</dbReference>
<organism evidence="5 6">
    <name type="scientific">Aquibacillus salsiterrae</name>
    <dbReference type="NCBI Taxonomy" id="2950439"/>
    <lineage>
        <taxon>Bacteria</taxon>
        <taxon>Bacillati</taxon>
        <taxon>Bacillota</taxon>
        <taxon>Bacilli</taxon>
        <taxon>Bacillales</taxon>
        <taxon>Bacillaceae</taxon>
        <taxon>Aquibacillus</taxon>
    </lineage>
</organism>
<dbReference type="InterPro" id="IPR036779">
    <property type="entry name" value="LysM_dom_sf"/>
</dbReference>
<dbReference type="Gene3D" id="3.10.50.10">
    <property type="match status" value="1"/>
</dbReference>
<keyword evidence="1" id="KW-0378">Hydrolase</keyword>
<evidence type="ECO:0000256" key="2">
    <source>
        <dbReference type="ARBA" id="ARBA00023295"/>
    </source>
</evidence>
<sequence>MAIHVVASGDTLWKIGSRYHVSIQQVKEMNGLTSEVLMPGLALYIPTQSLPERYYTIQPGDMLWRIAQQFETSIDAIYRANPGLIAENLYIGQVLTIPTNVRYQMETLAFIDAYIPSTITERLDAYRDQLTYLAVFTYSVHTDGTLTDINDKELIEEIKDRNIKPLMVISNYESGTFSSSLASTVLQPSIRGALIKNIVNKLVQKGYAGVSIDFEFIPPSQRNDFTAFLQELKRAIGNLTMQVNVFSKSTDMPTNPFAGAFDYDAIGQIADVVTVLSYDYGYTIGPPDPVAPIWWIDQVLRYAISLIPQDKLTMAIPFYAYNWAIPDTTEENAKALSVNAAQNLALQKYAMINYDERGQSPYFYYSLGNQNHIVWFEDIRSLVAKYRLLEAFNLRGVAYWRFRYDFPQNWAYLNQNIQVKK</sequence>
<evidence type="ECO:0000259" key="4">
    <source>
        <dbReference type="PROSITE" id="PS51910"/>
    </source>
</evidence>
<dbReference type="Pfam" id="PF01476">
    <property type="entry name" value="LysM"/>
    <property type="match status" value="2"/>
</dbReference>
<proteinExistence type="predicted"/>
<dbReference type="GO" id="GO:0012505">
    <property type="term" value="C:endomembrane system"/>
    <property type="evidence" value="ECO:0007669"/>
    <property type="project" value="TreeGrafter"/>
</dbReference>
<accession>A0A9X3WCL3</accession>
<dbReference type="CDD" id="cd00118">
    <property type="entry name" value="LysM"/>
    <property type="match status" value="2"/>
</dbReference>
<dbReference type="AlphaFoldDB" id="A0A9X3WCL3"/>
<dbReference type="InterPro" id="IPR011583">
    <property type="entry name" value="Chitinase_II/V-like_cat"/>
</dbReference>
<comment type="caution">
    <text evidence="5">The sequence shown here is derived from an EMBL/GenBank/DDBJ whole genome shotgun (WGS) entry which is preliminary data.</text>
</comment>
<dbReference type="PANTHER" id="PTHR46066">
    <property type="entry name" value="CHITINASE DOMAIN-CONTAINING PROTEIN 1 FAMILY MEMBER"/>
    <property type="match status" value="1"/>
</dbReference>
<dbReference type="EMBL" id="JAMQKC010000008">
    <property type="protein sequence ID" value="MDC3417362.1"/>
    <property type="molecule type" value="Genomic_DNA"/>
</dbReference>
<dbReference type="Proteomes" id="UP001145069">
    <property type="component" value="Unassembled WGS sequence"/>
</dbReference>
<dbReference type="PROSITE" id="PS51910">
    <property type="entry name" value="GH18_2"/>
    <property type="match status" value="1"/>
</dbReference>
<protein>
    <submittedName>
        <fullName evidence="5">LysM peptidoglycan-binding domain-containing protein</fullName>
    </submittedName>
</protein>
<dbReference type="SMART" id="SM00257">
    <property type="entry name" value="LysM"/>
    <property type="match status" value="2"/>
</dbReference>
<dbReference type="GO" id="GO:0016798">
    <property type="term" value="F:hydrolase activity, acting on glycosyl bonds"/>
    <property type="evidence" value="ECO:0007669"/>
    <property type="project" value="UniProtKB-KW"/>
</dbReference>
<evidence type="ECO:0000313" key="6">
    <source>
        <dbReference type="Proteomes" id="UP001145069"/>
    </source>
</evidence>
<dbReference type="SUPFAM" id="SSF54106">
    <property type="entry name" value="LysM domain"/>
    <property type="match status" value="2"/>
</dbReference>
<feature type="domain" description="LysM" evidence="3">
    <location>
        <begin position="2"/>
        <end position="45"/>
    </location>
</feature>
<dbReference type="Pfam" id="PF00704">
    <property type="entry name" value="Glyco_hydro_18"/>
    <property type="match status" value="1"/>
</dbReference>
<name>A0A9X3WCL3_9BACI</name>
<dbReference type="GO" id="GO:0005975">
    <property type="term" value="P:carbohydrate metabolic process"/>
    <property type="evidence" value="ECO:0007669"/>
    <property type="project" value="InterPro"/>
</dbReference>
<dbReference type="PANTHER" id="PTHR46066:SF2">
    <property type="entry name" value="CHITINASE DOMAIN-CONTAINING PROTEIN 1"/>
    <property type="match status" value="1"/>
</dbReference>
<dbReference type="Gene3D" id="3.10.350.10">
    <property type="entry name" value="LysM domain"/>
    <property type="match status" value="2"/>
</dbReference>
<dbReference type="GO" id="GO:0070492">
    <property type="term" value="F:oligosaccharide binding"/>
    <property type="evidence" value="ECO:0007669"/>
    <property type="project" value="TreeGrafter"/>
</dbReference>
<dbReference type="CDD" id="cd02874">
    <property type="entry name" value="GH18_CFLE_spore_hydrolase"/>
    <property type="match status" value="1"/>
</dbReference>
<gene>
    <name evidence="5" type="ORF">NC799_10695</name>
</gene>
<dbReference type="GO" id="GO:0008061">
    <property type="term" value="F:chitin binding"/>
    <property type="evidence" value="ECO:0007669"/>
    <property type="project" value="InterPro"/>
</dbReference>
<dbReference type="InterPro" id="IPR001223">
    <property type="entry name" value="Glyco_hydro18_cat"/>
</dbReference>
<reference evidence="5" key="1">
    <citation type="submission" date="2022-06" db="EMBL/GenBank/DDBJ databases">
        <title>Aquibacillus sp. a new bacterium isolated from soil saline samples.</title>
        <authorList>
            <person name="Galisteo C."/>
            <person name="De La Haba R."/>
            <person name="Sanchez-Porro C."/>
            <person name="Ventosa A."/>
        </authorList>
    </citation>
    <scope>NUCLEOTIDE SEQUENCE</scope>
    <source>
        <strain evidence="5">3ASR75-54</strain>
    </source>
</reference>
<keyword evidence="2" id="KW-0326">Glycosidase</keyword>
<dbReference type="InterPro" id="IPR017853">
    <property type="entry name" value="GH"/>
</dbReference>
<feature type="domain" description="GH18" evidence="4">
    <location>
        <begin position="105"/>
        <end position="421"/>
    </location>
</feature>
<dbReference type="Gene3D" id="3.20.20.80">
    <property type="entry name" value="Glycosidases"/>
    <property type="match status" value="1"/>
</dbReference>
<dbReference type="SMART" id="SM00636">
    <property type="entry name" value="Glyco_18"/>
    <property type="match status" value="1"/>
</dbReference>
<evidence type="ECO:0000259" key="3">
    <source>
        <dbReference type="PROSITE" id="PS51782"/>
    </source>
</evidence>
<dbReference type="PROSITE" id="PS51782">
    <property type="entry name" value="LYSM"/>
    <property type="match status" value="2"/>
</dbReference>
<dbReference type="RefSeq" id="WP_272446430.1">
    <property type="nucleotide sequence ID" value="NZ_JAMQKC010000008.1"/>
</dbReference>
<keyword evidence="6" id="KW-1185">Reference proteome</keyword>